<name>A0A9D5C8U3_9LILI</name>
<proteinExistence type="inferred from homology"/>
<dbReference type="PROSITE" id="PS00138">
    <property type="entry name" value="SUBTILASE_SER"/>
    <property type="match status" value="1"/>
</dbReference>
<dbReference type="Pfam" id="PF17766">
    <property type="entry name" value="fn3_6"/>
    <property type="match status" value="1"/>
</dbReference>
<dbReference type="InterPro" id="IPR045051">
    <property type="entry name" value="SBT"/>
</dbReference>
<dbReference type="InterPro" id="IPR023828">
    <property type="entry name" value="Peptidase_S8_Ser-AS"/>
</dbReference>
<evidence type="ECO:0000256" key="3">
    <source>
        <dbReference type="ARBA" id="ARBA00022729"/>
    </source>
</evidence>
<evidence type="ECO:0000259" key="9">
    <source>
        <dbReference type="Pfam" id="PF00082"/>
    </source>
</evidence>
<dbReference type="Gene3D" id="3.30.70.80">
    <property type="entry name" value="Peptidase S8 propeptide/proteinase inhibitor I9"/>
    <property type="match status" value="1"/>
</dbReference>
<dbReference type="SUPFAM" id="SSF52743">
    <property type="entry name" value="Subtilisin-like"/>
    <property type="match status" value="1"/>
</dbReference>
<dbReference type="InterPro" id="IPR015500">
    <property type="entry name" value="Peptidase_S8_subtilisin-rel"/>
</dbReference>
<evidence type="ECO:0000256" key="7">
    <source>
        <dbReference type="PROSITE-ProRule" id="PRU01240"/>
    </source>
</evidence>
<evidence type="ECO:0000256" key="4">
    <source>
        <dbReference type="ARBA" id="ARBA00022801"/>
    </source>
</evidence>
<dbReference type="CDD" id="cd02120">
    <property type="entry name" value="PA_subtilisin_like"/>
    <property type="match status" value="1"/>
</dbReference>
<keyword evidence="4 7" id="KW-0378">Hydrolase</keyword>
<sequence length="767" mass="81889">MMSQILLLGFLAPMAAALLSSSSSETKTYIVHMDATKMSALESSLSGGKRWHEAVWDSMIKLSSEEEEGEAAPSPQLLYVYNTVLSGFAAKLSAKQASSLEKINGFLYSFPDDILLNLHTTHSPQFLGLNPGEGLWAPSNMALDVIVGVVDSGIWPEHNSFQDTNFAEIPKRWKGACEVGKEFTSDNCNKKLVGARAFWKGYEARTKINETREYKSARDSEGHGTHTASTAAGNVVAGANLFGYANGSATGMRYTARVAAYKACWLGGCANSDIIAAVDRAVSDGVDVVSLSLGGGATAYYSDPVAIATFGAIQKGVFVSCSGGNSGPSEFTISNTAPWITTVAASYLDRSFPTLVKLGNGRNFTGASLFPGKQTKQLPIIYAGKAGGNSTSAKYCDDSLSANLVKGKIVLCEPGFIGRLKKGEQVKLKGGSGMLLMNSEEEGEELFADPHVLPASSLGFKASSAVKNYVLSSKKPTAMIKFLGTVYGEPAPKMTAFSSRGPSSITPDILKPDVTAPGMSILAAWPPSLSPTGLPTDKRLVPFNIISGTSMSCPHVSGLAALLRSMHPDWSPAAIKSALMTTGYTTDNRNSTIIDVSSGSPATPFAFGSGHVNPERASNPGLIYDIAPNDYLEYLCSLNYTSKQVSAFARRTYHCIKKRIRPASALNYPSFSVLFSSNDRRNAAVTHTRTVTNVGAARCRYTVEVHQPEKVDVIVKPKVLHFTKVGQKLSYKVSLVDHGGSGHSFGDLVWKCGEFSVRSPIAVTWQQ</sequence>
<keyword evidence="14" id="KW-1185">Reference proteome</keyword>
<keyword evidence="2 7" id="KW-0645">Protease</keyword>
<dbReference type="EMBL" id="JAGGNH010000006">
    <property type="protein sequence ID" value="KAJ0968816.1"/>
    <property type="molecule type" value="Genomic_DNA"/>
</dbReference>
<dbReference type="InterPro" id="IPR036852">
    <property type="entry name" value="Peptidase_S8/S53_dom_sf"/>
</dbReference>
<dbReference type="Pfam" id="PF02225">
    <property type="entry name" value="PA"/>
    <property type="match status" value="1"/>
</dbReference>
<feature type="active site" description="Charge relay system" evidence="6 7">
    <location>
        <position position="223"/>
    </location>
</feature>
<evidence type="ECO:0000256" key="5">
    <source>
        <dbReference type="ARBA" id="ARBA00022825"/>
    </source>
</evidence>
<dbReference type="FunFam" id="3.50.30.30:FF:000005">
    <property type="entry name" value="subtilisin-like protease SBT1.5"/>
    <property type="match status" value="1"/>
</dbReference>
<reference evidence="13" key="2">
    <citation type="journal article" date="2022" name="Hortic Res">
        <title>The genome of Dioscorea zingiberensis sheds light on the biosynthesis, origin and evolution of the medicinally important diosgenin saponins.</title>
        <authorList>
            <person name="Li Y."/>
            <person name="Tan C."/>
            <person name="Li Z."/>
            <person name="Guo J."/>
            <person name="Li S."/>
            <person name="Chen X."/>
            <person name="Wang C."/>
            <person name="Dai X."/>
            <person name="Yang H."/>
            <person name="Song W."/>
            <person name="Hou L."/>
            <person name="Xu J."/>
            <person name="Tong Z."/>
            <person name="Xu A."/>
            <person name="Yuan X."/>
            <person name="Wang W."/>
            <person name="Yang Q."/>
            <person name="Chen L."/>
            <person name="Sun Z."/>
            <person name="Wang K."/>
            <person name="Pan B."/>
            <person name="Chen J."/>
            <person name="Bao Y."/>
            <person name="Liu F."/>
            <person name="Qi X."/>
            <person name="Gang D.R."/>
            <person name="Wen J."/>
            <person name="Li J."/>
        </authorList>
    </citation>
    <scope>NUCLEOTIDE SEQUENCE</scope>
    <source>
        <strain evidence="13">Dzin_1.0</strain>
    </source>
</reference>
<dbReference type="Proteomes" id="UP001085076">
    <property type="component" value="Miscellaneous, Linkage group lg06"/>
</dbReference>
<feature type="signal peptide" evidence="8">
    <location>
        <begin position="1"/>
        <end position="17"/>
    </location>
</feature>
<evidence type="ECO:0000256" key="1">
    <source>
        <dbReference type="ARBA" id="ARBA00011073"/>
    </source>
</evidence>
<dbReference type="CDD" id="cd04852">
    <property type="entry name" value="Peptidases_S8_3"/>
    <property type="match status" value="1"/>
</dbReference>
<comment type="caution">
    <text evidence="13">The sequence shown here is derived from an EMBL/GenBank/DDBJ whole genome shotgun (WGS) entry which is preliminary data.</text>
</comment>
<dbReference type="AlphaFoldDB" id="A0A9D5C8U3"/>
<dbReference type="InterPro" id="IPR010259">
    <property type="entry name" value="S8pro/Inhibitor_I9"/>
</dbReference>
<gene>
    <name evidence="13" type="ORF">J5N97_021693</name>
</gene>
<dbReference type="InterPro" id="IPR037045">
    <property type="entry name" value="S8pro/Inhibitor_I9_sf"/>
</dbReference>
<evidence type="ECO:0000256" key="8">
    <source>
        <dbReference type="SAM" id="SignalP"/>
    </source>
</evidence>
<dbReference type="Pfam" id="PF05922">
    <property type="entry name" value="Inhibitor_I9"/>
    <property type="match status" value="1"/>
</dbReference>
<dbReference type="FunFam" id="3.40.50.200:FF:000006">
    <property type="entry name" value="Subtilisin-like protease SBT1.5"/>
    <property type="match status" value="1"/>
</dbReference>
<reference evidence="13" key="1">
    <citation type="submission" date="2021-03" db="EMBL/GenBank/DDBJ databases">
        <authorList>
            <person name="Li Z."/>
            <person name="Yang C."/>
        </authorList>
    </citation>
    <scope>NUCLEOTIDE SEQUENCE</scope>
    <source>
        <strain evidence="13">Dzin_1.0</strain>
        <tissue evidence="13">Leaf</tissue>
    </source>
</reference>
<evidence type="ECO:0008006" key="15">
    <source>
        <dbReference type="Google" id="ProtNLM"/>
    </source>
</evidence>
<feature type="chain" id="PRO_5038846583" description="Subtilisin-like protease SBT1.1" evidence="8">
    <location>
        <begin position="18"/>
        <end position="767"/>
    </location>
</feature>
<feature type="domain" description="Peptidase S8/S53" evidence="9">
    <location>
        <begin position="144"/>
        <end position="609"/>
    </location>
</feature>
<dbReference type="PROSITE" id="PS51892">
    <property type="entry name" value="SUBTILASE"/>
    <property type="match status" value="1"/>
</dbReference>
<feature type="domain" description="Subtilisin-like protease fibronectin type-III" evidence="12">
    <location>
        <begin position="666"/>
        <end position="763"/>
    </location>
</feature>
<evidence type="ECO:0000259" key="12">
    <source>
        <dbReference type="Pfam" id="PF17766"/>
    </source>
</evidence>
<evidence type="ECO:0000256" key="6">
    <source>
        <dbReference type="PIRSR" id="PIRSR615500-1"/>
    </source>
</evidence>
<dbReference type="Pfam" id="PF00082">
    <property type="entry name" value="Peptidase_S8"/>
    <property type="match status" value="1"/>
</dbReference>
<dbReference type="OrthoDB" id="206201at2759"/>
<evidence type="ECO:0000259" key="11">
    <source>
        <dbReference type="Pfam" id="PF05922"/>
    </source>
</evidence>
<dbReference type="InterPro" id="IPR034197">
    <property type="entry name" value="Peptidases_S8_3"/>
</dbReference>
<accession>A0A9D5C8U3</accession>
<dbReference type="PANTHER" id="PTHR10795">
    <property type="entry name" value="PROPROTEIN CONVERTASE SUBTILISIN/KEXIN"/>
    <property type="match status" value="1"/>
</dbReference>
<organism evidence="13 14">
    <name type="scientific">Dioscorea zingiberensis</name>
    <dbReference type="NCBI Taxonomy" id="325984"/>
    <lineage>
        <taxon>Eukaryota</taxon>
        <taxon>Viridiplantae</taxon>
        <taxon>Streptophyta</taxon>
        <taxon>Embryophyta</taxon>
        <taxon>Tracheophyta</taxon>
        <taxon>Spermatophyta</taxon>
        <taxon>Magnoliopsida</taxon>
        <taxon>Liliopsida</taxon>
        <taxon>Dioscoreales</taxon>
        <taxon>Dioscoreaceae</taxon>
        <taxon>Dioscorea</taxon>
    </lineage>
</organism>
<keyword evidence="5 7" id="KW-0720">Serine protease</keyword>
<evidence type="ECO:0000256" key="2">
    <source>
        <dbReference type="ARBA" id="ARBA00022670"/>
    </source>
</evidence>
<dbReference type="GO" id="GO:0004252">
    <property type="term" value="F:serine-type endopeptidase activity"/>
    <property type="evidence" value="ECO:0007669"/>
    <property type="project" value="UniProtKB-UniRule"/>
</dbReference>
<dbReference type="Gene3D" id="3.40.50.200">
    <property type="entry name" value="Peptidase S8/S53 domain"/>
    <property type="match status" value="1"/>
</dbReference>
<feature type="active site" description="Charge relay system" evidence="6 7">
    <location>
        <position position="550"/>
    </location>
</feature>
<feature type="active site" description="Charge relay system" evidence="6 7">
    <location>
        <position position="151"/>
    </location>
</feature>
<keyword evidence="3 8" id="KW-0732">Signal</keyword>
<evidence type="ECO:0000313" key="13">
    <source>
        <dbReference type="EMBL" id="KAJ0968816.1"/>
    </source>
</evidence>
<feature type="domain" description="PA" evidence="10">
    <location>
        <begin position="379"/>
        <end position="462"/>
    </location>
</feature>
<dbReference type="GO" id="GO:0006508">
    <property type="term" value="P:proteolysis"/>
    <property type="evidence" value="ECO:0007669"/>
    <property type="project" value="UniProtKB-KW"/>
</dbReference>
<evidence type="ECO:0000259" key="10">
    <source>
        <dbReference type="Pfam" id="PF02225"/>
    </source>
</evidence>
<dbReference type="PRINTS" id="PR00723">
    <property type="entry name" value="SUBTILISIN"/>
</dbReference>
<dbReference type="InterPro" id="IPR041469">
    <property type="entry name" value="Subtilisin-like_FN3"/>
</dbReference>
<feature type="domain" description="Inhibitor I9" evidence="11">
    <location>
        <begin position="28"/>
        <end position="114"/>
    </location>
</feature>
<dbReference type="InterPro" id="IPR000209">
    <property type="entry name" value="Peptidase_S8/S53_dom"/>
</dbReference>
<dbReference type="Gene3D" id="2.60.40.2310">
    <property type="match status" value="1"/>
</dbReference>
<protein>
    <recommendedName>
        <fullName evidence="15">Subtilisin-like protease SBT1.1</fullName>
    </recommendedName>
</protein>
<evidence type="ECO:0000313" key="14">
    <source>
        <dbReference type="Proteomes" id="UP001085076"/>
    </source>
</evidence>
<dbReference type="Gene3D" id="3.50.30.30">
    <property type="match status" value="1"/>
</dbReference>
<comment type="similarity">
    <text evidence="1 7">Belongs to the peptidase S8 family.</text>
</comment>
<dbReference type="InterPro" id="IPR003137">
    <property type="entry name" value="PA_domain"/>
</dbReference>